<dbReference type="Gene3D" id="3.40.50.2000">
    <property type="entry name" value="Glycogen Phosphorylase B"/>
    <property type="match status" value="2"/>
</dbReference>
<evidence type="ECO:0000259" key="2">
    <source>
        <dbReference type="Pfam" id="PF13439"/>
    </source>
</evidence>
<proteinExistence type="predicted"/>
<dbReference type="PANTHER" id="PTHR45947">
    <property type="entry name" value="SULFOQUINOVOSYL TRANSFERASE SQD2"/>
    <property type="match status" value="1"/>
</dbReference>
<evidence type="ECO:0000259" key="1">
    <source>
        <dbReference type="Pfam" id="PF00534"/>
    </source>
</evidence>
<evidence type="ECO:0000313" key="3">
    <source>
        <dbReference type="EMBL" id="AXY99449.1"/>
    </source>
</evidence>
<feature type="domain" description="Glycosyl transferase family 1" evidence="1">
    <location>
        <begin position="188"/>
        <end position="351"/>
    </location>
</feature>
<dbReference type="RefSeq" id="WP_368925292.1">
    <property type="nucleotide sequence ID" value="NZ_CAXOLU010000006.1"/>
</dbReference>
<dbReference type="AlphaFoldDB" id="A0A385JM86"/>
<protein>
    <submittedName>
        <fullName evidence="3">Gt2</fullName>
    </submittedName>
</protein>
<sequence>MIKIAHIQLLPLLSGAQKVSLEELQRLDPKIYDRYLICKEPGPLSFEAEKNNIKCIYIKNLVREISLKNDILALIKLIRIIKKLKFDIIHTHSSKPGVLGRIAAFISRVPLIIHTVHGYSFPAAKNKLQYYIYLIMEYIGAKSGNLLICLHEKDKNIAIKKLRIKDKNIFVLANGVNVEKYKPNLNRSLIRKRLNFNNDDIIIGMTGRLWEQKNPMLLLYAFDKIINKDNLKLLFIGDGELNEKMIDFINEKKISNNVIMLGWREDTDQILNSLDIFVLPSNWEGMPLAILEAKSCGLPCIVSNISGNNNLIDNEKTGLLFEPNNSDDLKIKIELLINNKETRELFGNANRVDILTNYNIDDRIEKIDKLYQSFLNKH</sequence>
<dbReference type="InterPro" id="IPR050194">
    <property type="entry name" value="Glycosyltransferase_grp1"/>
</dbReference>
<dbReference type="EMBL" id="KY710693">
    <property type="protein sequence ID" value="AXY99449.1"/>
    <property type="molecule type" value="Genomic_DNA"/>
</dbReference>
<dbReference type="InterPro" id="IPR028098">
    <property type="entry name" value="Glyco_trans_4-like_N"/>
</dbReference>
<dbReference type="InterPro" id="IPR001296">
    <property type="entry name" value="Glyco_trans_1"/>
</dbReference>
<dbReference type="Pfam" id="PF13439">
    <property type="entry name" value="Glyco_transf_4"/>
    <property type="match status" value="1"/>
</dbReference>
<organism evidence="3">
    <name type="scientific">Proteus mirabilis</name>
    <dbReference type="NCBI Taxonomy" id="584"/>
    <lineage>
        <taxon>Bacteria</taxon>
        <taxon>Pseudomonadati</taxon>
        <taxon>Pseudomonadota</taxon>
        <taxon>Gammaproteobacteria</taxon>
        <taxon>Enterobacterales</taxon>
        <taxon>Morganellaceae</taxon>
        <taxon>Proteus</taxon>
    </lineage>
</organism>
<dbReference type="CDD" id="cd03808">
    <property type="entry name" value="GT4_CapM-like"/>
    <property type="match status" value="1"/>
</dbReference>
<reference evidence="3" key="1">
    <citation type="journal article" date="2017" name="PLoS ONE">
        <title>Genetic diversity of the O antigens of Proteus species and the development of a suspension array for molecular serotyping.</title>
        <authorList>
            <person name="Yu X."/>
            <person name="Torzewska A."/>
            <person name="Zhang X."/>
            <person name="Yin Z."/>
            <person name="Drzewiecka D."/>
            <person name="Cao H."/>
            <person name="Liu B."/>
            <person name="Knirel Y.A."/>
            <person name="Rozalski A."/>
            <person name="Wang L."/>
        </authorList>
    </citation>
    <scope>NUCLEOTIDE SEQUENCE</scope>
    <source>
        <strain evidence="3">PrK 26/57</strain>
    </source>
</reference>
<dbReference type="Pfam" id="PF00534">
    <property type="entry name" value="Glycos_transf_1"/>
    <property type="match status" value="1"/>
</dbReference>
<dbReference type="GO" id="GO:0016757">
    <property type="term" value="F:glycosyltransferase activity"/>
    <property type="evidence" value="ECO:0007669"/>
    <property type="project" value="InterPro"/>
</dbReference>
<dbReference type="SUPFAM" id="SSF53756">
    <property type="entry name" value="UDP-Glycosyltransferase/glycogen phosphorylase"/>
    <property type="match status" value="1"/>
</dbReference>
<name>A0A385JM86_PROMI</name>
<accession>A0A385JM86</accession>
<dbReference type="PANTHER" id="PTHR45947:SF3">
    <property type="entry name" value="SULFOQUINOVOSYL TRANSFERASE SQD2"/>
    <property type="match status" value="1"/>
</dbReference>
<feature type="domain" description="Glycosyltransferase subfamily 4-like N-terminal" evidence="2">
    <location>
        <begin position="14"/>
        <end position="179"/>
    </location>
</feature>